<dbReference type="AlphaFoldDB" id="A0A2K0XPG1"/>
<sequence length="171" mass="19100">MRSSKETKVKAVTESIVVDNDRQLGTVEGKVRAVVRMIEGVNYIYNDWTKANIDLDKVPTPCVVFIQPSSGNFDVHNGKARDMPDCAIAFLDRTVHDDDAVSEDCVVERMKRLALRFIDAVNKSGYFEPIHGNVKYQVPIDTTDSINSGIIIEPVLKETTGQALCMTNPRR</sequence>
<organism evidence="1 2">
    <name type="scientific">Hoylesella timonensis</name>
    <dbReference type="NCBI Taxonomy" id="386414"/>
    <lineage>
        <taxon>Bacteria</taxon>
        <taxon>Pseudomonadati</taxon>
        <taxon>Bacteroidota</taxon>
        <taxon>Bacteroidia</taxon>
        <taxon>Bacteroidales</taxon>
        <taxon>Prevotellaceae</taxon>
        <taxon>Hoylesella</taxon>
    </lineage>
</organism>
<gene>
    <name evidence="1" type="ORF">BFS16_00565</name>
</gene>
<name>A0A2K0XPG1_9BACT</name>
<comment type="caution">
    <text evidence="1">The sequence shown here is derived from an EMBL/GenBank/DDBJ whole genome shotgun (WGS) entry which is preliminary data.</text>
</comment>
<proteinExistence type="predicted"/>
<protein>
    <submittedName>
        <fullName evidence="1">Uncharacterized protein</fullName>
    </submittedName>
</protein>
<dbReference type="EMBL" id="NBAX01000001">
    <property type="protein sequence ID" value="PNP96411.1"/>
    <property type="molecule type" value="Genomic_DNA"/>
</dbReference>
<accession>A0A2K0XPG1</accession>
<dbReference type="RefSeq" id="WP_103002364.1">
    <property type="nucleotide sequence ID" value="NZ_NBAX01000001.1"/>
</dbReference>
<evidence type="ECO:0000313" key="1">
    <source>
        <dbReference type="EMBL" id="PNP96411.1"/>
    </source>
</evidence>
<evidence type="ECO:0000313" key="2">
    <source>
        <dbReference type="Proteomes" id="UP000236634"/>
    </source>
</evidence>
<reference evidence="1 2" key="1">
    <citation type="submission" date="2017-03" db="EMBL/GenBank/DDBJ databases">
        <authorList>
            <person name="Afonso C.L."/>
            <person name="Miller P.J."/>
            <person name="Scott M.A."/>
            <person name="Spackman E."/>
            <person name="Goraichik I."/>
            <person name="Dimitrov K.M."/>
            <person name="Suarez D.L."/>
            <person name="Swayne D.E."/>
        </authorList>
    </citation>
    <scope>NUCLEOTIDE SEQUENCE [LARGE SCALE GENOMIC DNA]</scope>
    <source>
        <strain evidence="1 2">DNF00076</strain>
    </source>
</reference>
<dbReference type="Proteomes" id="UP000236634">
    <property type="component" value="Unassembled WGS sequence"/>
</dbReference>